<protein>
    <submittedName>
        <fullName evidence="2">Uncharacterized protein</fullName>
    </submittedName>
</protein>
<gene>
    <name evidence="2" type="ORF">DFJ64_0903</name>
</gene>
<evidence type="ECO:0000256" key="1">
    <source>
        <dbReference type="SAM" id="MobiDB-lite"/>
    </source>
</evidence>
<keyword evidence="3" id="KW-1185">Reference proteome</keyword>
<dbReference type="RefSeq" id="WP_147304596.1">
    <property type="nucleotide sequence ID" value="NZ_QTUC01000001.1"/>
</dbReference>
<dbReference type="OrthoDB" id="4863243at2"/>
<dbReference type="Proteomes" id="UP000256485">
    <property type="component" value="Unassembled WGS sequence"/>
</dbReference>
<organism evidence="2 3">
    <name type="scientific">Thermasporomyces composti</name>
    <dbReference type="NCBI Taxonomy" id="696763"/>
    <lineage>
        <taxon>Bacteria</taxon>
        <taxon>Bacillati</taxon>
        <taxon>Actinomycetota</taxon>
        <taxon>Actinomycetes</taxon>
        <taxon>Propionibacteriales</taxon>
        <taxon>Nocardioidaceae</taxon>
        <taxon>Thermasporomyces</taxon>
    </lineage>
</organism>
<dbReference type="EMBL" id="QTUC01000001">
    <property type="protein sequence ID" value="REF35522.1"/>
    <property type="molecule type" value="Genomic_DNA"/>
</dbReference>
<dbReference type="AlphaFoldDB" id="A0A3D9V149"/>
<comment type="caution">
    <text evidence="2">The sequence shown here is derived from an EMBL/GenBank/DDBJ whole genome shotgun (WGS) entry which is preliminary data.</text>
</comment>
<sequence length="279" mass="31080">MVAREERLSGPQPMERSEESKDLEEKIRNALGKIEECFARLLDLDVDDLVLIFVGNVFGGPLGGLWLRELAERCRNSLHTAYQAYKETCDKHINPFLTNIGDPWQLDAAASAWSAKIGGPVSKQASLFTPNSMEIIDYWTGDAKEAYDAFLPTQYAAIEYVSSLANELNPLLTQCASAINRFWFDIERAAATALAELIMVLNRSFTPDILMVPGEAIQTFVNSVLNAREAVKTAAEEFTQTAANLEKLLHSNVALPRGHWPRPKSAIYDMERWGTGEGR</sequence>
<evidence type="ECO:0000313" key="2">
    <source>
        <dbReference type="EMBL" id="REF35522.1"/>
    </source>
</evidence>
<name>A0A3D9V149_THECX</name>
<evidence type="ECO:0000313" key="3">
    <source>
        <dbReference type="Proteomes" id="UP000256485"/>
    </source>
</evidence>
<feature type="region of interest" description="Disordered" evidence="1">
    <location>
        <begin position="1"/>
        <end position="21"/>
    </location>
</feature>
<proteinExistence type="predicted"/>
<accession>A0A3D9V149</accession>
<reference evidence="2 3" key="1">
    <citation type="submission" date="2018-08" db="EMBL/GenBank/DDBJ databases">
        <title>Sequencing the genomes of 1000 actinobacteria strains.</title>
        <authorList>
            <person name="Klenk H.-P."/>
        </authorList>
    </citation>
    <scope>NUCLEOTIDE SEQUENCE [LARGE SCALE GENOMIC DNA]</scope>
    <source>
        <strain evidence="2 3">DSM 22891</strain>
    </source>
</reference>